<proteinExistence type="predicted"/>
<reference evidence="1" key="2">
    <citation type="submission" date="2025-09" db="UniProtKB">
        <authorList>
            <consortium name="EnsemblPlants"/>
        </authorList>
    </citation>
    <scope>IDENTIFICATION</scope>
</reference>
<evidence type="ECO:0000313" key="1">
    <source>
        <dbReference type="EnsemblPlants" id="AVESA.00010b.r2.5DG0938610.1.CDS"/>
    </source>
</evidence>
<keyword evidence="2" id="KW-1185">Reference proteome</keyword>
<dbReference type="EnsemblPlants" id="AVESA.00010b.r2.5DG0938610.1">
    <property type="protein sequence ID" value="AVESA.00010b.r2.5DG0938610.1.CDS"/>
    <property type="gene ID" value="AVESA.00010b.r2.5DG0938610"/>
</dbReference>
<sequence length="673" mass="75929">MGGLSGAVQWWDESQLRVLVLASLGIQYFLMVFGGGRKYSVPSWFRFAIWLSYLGSDALAIYALATLFNRQNELYSSHGSRNLEVLWAPFLLMHLGGQIFITAYNIEDNELWRRHTVTALSQVAVALYVFCKSWSLSSDRKLLAVAILIFIPGILKCFAKPWGLKLASFRSLADSLDLAERTTTANREEELQRYVGEARTCVLANDGNMLSESAKLYVPEMLFVDFAYTYSRRLANLKSLCALDDGKAYSSLRDGLSHVFDLLYTRKNMHDYDNPDSDNTGRVCGGLCTWFLSLVLPIVAIVLFHISHKKAYRSDDVAVTIVLLYSAIVLEYSSLGIMGVFESEWPDIVSQRSILGGFAHNKRHERLTSLAACLGCKDLLDQHWSMESCHSTKNITKLVQKHLQDGWKDFITDTESYREFNDIRGQWTLEREGCHGQLNWSLEKPFDESILLWHIATDLCFHHMGASPVYDQPCREISNYMMHLLIANPEMLMPGSRRSLFAIAYNELDAILEGYEDTLMEQGKIAKHVIDKVKSAQDTGTKESFIYDPWVLAEGLMDLGIEKMWKVIQGVWLEMMCFSAGRCRGYLHAKALGSGGEYLSYVWLALAYSGMETFPERLQRTKKFHFSAEKRKHLQTGGQDVAGPSASHGTEEENTAAPPTSQGDCAVKIVVSP</sequence>
<protein>
    <submittedName>
        <fullName evidence="1">Uncharacterized protein</fullName>
    </submittedName>
</protein>
<organism evidence="1 2">
    <name type="scientific">Avena sativa</name>
    <name type="common">Oat</name>
    <dbReference type="NCBI Taxonomy" id="4498"/>
    <lineage>
        <taxon>Eukaryota</taxon>
        <taxon>Viridiplantae</taxon>
        <taxon>Streptophyta</taxon>
        <taxon>Embryophyta</taxon>
        <taxon>Tracheophyta</taxon>
        <taxon>Spermatophyta</taxon>
        <taxon>Magnoliopsida</taxon>
        <taxon>Liliopsida</taxon>
        <taxon>Poales</taxon>
        <taxon>Poaceae</taxon>
        <taxon>BOP clade</taxon>
        <taxon>Pooideae</taxon>
        <taxon>Poodae</taxon>
        <taxon>Poeae</taxon>
        <taxon>Poeae Chloroplast Group 1 (Aveneae type)</taxon>
        <taxon>Aveninae</taxon>
        <taxon>Avena</taxon>
    </lineage>
</organism>
<reference evidence="1" key="1">
    <citation type="submission" date="2021-05" db="EMBL/GenBank/DDBJ databases">
        <authorList>
            <person name="Scholz U."/>
            <person name="Mascher M."/>
            <person name="Fiebig A."/>
        </authorList>
    </citation>
    <scope>NUCLEOTIDE SEQUENCE [LARGE SCALE GENOMIC DNA]</scope>
</reference>
<name>A0ACD5YCQ1_AVESA</name>
<evidence type="ECO:0000313" key="2">
    <source>
        <dbReference type="Proteomes" id="UP001732700"/>
    </source>
</evidence>
<dbReference type="Proteomes" id="UP001732700">
    <property type="component" value="Chromosome 5D"/>
</dbReference>
<accession>A0ACD5YCQ1</accession>